<dbReference type="EMBL" id="SUPK01000008">
    <property type="protein sequence ID" value="TJY40762.1"/>
    <property type="molecule type" value="Genomic_DNA"/>
</dbReference>
<organism evidence="2 3">
    <name type="scientific">Cohnella pontilimi</name>
    <dbReference type="NCBI Taxonomy" id="2564100"/>
    <lineage>
        <taxon>Bacteria</taxon>
        <taxon>Bacillati</taxon>
        <taxon>Bacillota</taxon>
        <taxon>Bacilli</taxon>
        <taxon>Bacillales</taxon>
        <taxon>Paenibacillaceae</taxon>
        <taxon>Cohnella</taxon>
    </lineage>
</organism>
<dbReference type="RefSeq" id="WP_136778952.1">
    <property type="nucleotide sequence ID" value="NZ_SUPK01000008.1"/>
</dbReference>
<sequence length="100" mass="11207">MDMNVLNGTISVIVLALTFASACLQWWWYKREGGDERGKLISLKCTNIMFGTLVIGIAVLLSLDGSLYFTKQWFKIMLVSIIGLSMVAGTLSLLVLRRKY</sequence>
<keyword evidence="3" id="KW-1185">Reference proteome</keyword>
<reference evidence="2 3" key="1">
    <citation type="submission" date="2019-04" db="EMBL/GenBank/DDBJ databases">
        <title>Cohnella sp. nov., isolated from soil.</title>
        <authorList>
            <person name="Kim W."/>
        </authorList>
    </citation>
    <scope>NUCLEOTIDE SEQUENCE [LARGE SCALE GENOMIC DNA]</scope>
    <source>
        <strain evidence="2 3">CAU 1483</strain>
    </source>
</reference>
<protein>
    <recommendedName>
        <fullName evidence="4">DUF2178 domain-containing protein</fullName>
    </recommendedName>
</protein>
<proteinExistence type="predicted"/>
<keyword evidence="1" id="KW-1133">Transmembrane helix</keyword>
<feature type="transmembrane region" description="Helical" evidence="1">
    <location>
        <begin position="41"/>
        <end position="61"/>
    </location>
</feature>
<keyword evidence="1" id="KW-0812">Transmembrane</keyword>
<dbReference type="AlphaFoldDB" id="A0A4U0FC07"/>
<dbReference type="OrthoDB" id="2474051at2"/>
<evidence type="ECO:0008006" key="4">
    <source>
        <dbReference type="Google" id="ProtNLM"/>
    </source>
</evidence>
<dbReference type="Proteomes" id="UP000309673">
    <property type="component" value="Unassembled WGS sequence"/>
</dbReference>
<evidence type="ECO:0000313" key="2">
    <source>
        <dbReference type="EMBL" id="TJY40762.1"/>
    </source>
</evidence>
<name>A0A4U0FC07_9BACL</name>
<feature type="transmembrane region" description="Helical" evidence="1">
    <location>
        <begin position="73"/>
        <end position="96"/>
    </location>
</feature>
<accession>A0A4U0FC07</accession>
<gene>
    <name evidence="2" type="ORF">E5161_16585</name>
</gene>
<keyword evidence="1" id="KW-0472">Membrane</keyword>
<comment type="caution">
    <text evidence="2">The sequence shown here is derived from an EMBL/GenBank/DDBJ whole genome shotgun (WGS) entry which is preliminary data.</text>
</comment>
<evidence type="ECO:0000256" key="1">
    <source>
        <dbReference type="SAM" id="Phobius"/>
    </source>
</evidence>
<feature type="transmembrane region" description="Helical" evidence="1">
    <location>
        <begin position="6"/>
        <end position="29"/>
    </location>
</feature>
<evidence type="ECO:0000313" key="3">
    <source>
        <dbReference type="Proteomes" id="UP000309673"/>
    </source>
</evidence>